<evidence type="ECO:0000313" key="1">
    <source>
        <dbReference type="EMBL" id="EMS60675.1"/>
    </source>
</evidence>
<dbReference type="EMBL" id="KD106161">
    <property type="protein sequence ID" value="EMS60675.1"/>
    <property type="molecule type" value="Genomic_DNA"/>
</dbReference>
<reference evidence="1" key="1">
    <citation type="journal article" date="2013" name="Nature">
        <title>Draft genome of the wheat A-genome progenitor Triticum urartu.</title>
        <authorList>
            <person name="Ling H.Q."/>
            <person name="Zhao S."/>
            <person name="Liu D."/>
            <person name="Wang J."/>
            <person name="Sun H."/>
            <person name="Zhang C."/>
            <person name="Fan H."/>
            <person name="Li D."/>
            <person name="Dong L."/>
            <person name="Tao Y."/>
            <person name="Gao C."/>
            <person name="Wu H."/>
            <person name="Li Y."/>
            <person name="Cui Y."/>
            <person name="Guo X."/>
            <person name="Zheng S."/>
            <person name="Wang B."/>
            <person name="Yu K."/>
            <person name="Liang Q."/>
            <person name="Yang W."/>
            <person name="Lou X."/>
            <person name="Chen J."/>
            <person name="Feng M."/>
            <person name="Jian J."/>
            <person name="Zhang X."/>
            <person name="Luo G."/>
            <person name="Jiang Y."/>
            <person name="Liu J."/>
            <person name="Wang Z."/>
            <person name="Sha Y."/>
            <person name="Zhang B."/>
            <person name="Wu H."/>
            <person name="Tang D."/>
            <person name="Shen Q."/>
            <person name="Xue P."/>
            <person name="Zou S."/>
            <person name="Wang X."/>
            <person name="Liu X."/>
            <person name="Wang F."/>
            <person name="Yang Y."/>
            <person name="An X."/>
            <person name="Dong Z."/>
            <person name="Zhang K."/>
            <person name="Zhang X."/>
            <person name="Luo M.C."/>
            <person name="Dvorak J."/>
            <person name="Tong Y."/>
            <person name="Wang J."/>
            <person name="Yang H."/>
            <person name="Li Z."/>
            <person name="Wang D."/>
            <person name="Zhang A."/>
            <person name="Wang J."/>
        </authorList>
    </citation>
    <scope>NUCLEOTIDE SEQUENCE</scope>
</reference>
<sequence>MAQPPTHIRRPQMWERQVKTQMIITAKDFFKHYERAVDDRRQTFKKTWLWAGLASGMYSLMLKLKSERLVEDGVESVAERGSVRLSLLLELQRRYTEINRKVAIARTLLSLMQEDILFMPSSTAL</sequence>
<protein>
    <submittedName>
        <fullName evidence="1">Uncharacterized protein</fullName>
    </submittedName>
</protein>
<accession>M8A7K6</accession>
<proteinExistence type="predicted"/>
<gene>
    <name evidence="1" type="ORF">TRIUR3_19700</name>
</gene>
<organism evidence="1">
    <name type="scientific">Triticum urartu</name>
    <name type="common">Red wild einkorn</name>
    <name type="synonym">Crithodium urartu</name>
    <dbReference type="NCBI Taxonomy" id="4572"/>
    <lineage>
        <taxon>Eukaryota</taxon>
        <taxon>Viridiplantae</taxon>
        <taxon>Streptophyta</taxon>
        <taxon>Embryophyta</taxon>
        <taxon>Tracheophyta</taxon>
        <taxon>Spermatophyta</taxon>
        <taxon>Magnoliopsida</taxon>
        <taxon>Liliopsida</taxon>
        <taxon>Poales</taxon>
        <taxon>Poaceae</taxon>
        <taxon>BOP clade</taxon>
        <taxon>Pooideae</taxon>
        <taxon>Triticodae</taxon>
        <taxon>Triticeae</taxon>
        <taxon>Triticinae</taxon>
        <taxon>Triticum</taxon>
    </lineage>
</organism>
<name>M8A7K6_TRIUA</name>
<dbReference type="AlphaFoldDB" id="M8A7K6"/>